<evidence type="ECO:0000313" key="2">
    <source>
        <dbReference type="Proteomes" id="UP000278149"/>
    </source>
</evidence>
<dbReference type="AlphaFoldDB" id="A0A3R9Q9R5"/>
<gene>
    <name evidence="1" type="ORF">D9Q81_03655</name>
</gene>
<name>A0A3R9Q9R5_9CREN</name>
<reference evidence="1 2" key="1">
    <citation type="submission" date="2018-10" db="EMBL/GenBank/DDBJ databases">
        <title>Co-occurring genomic capacity for anaerobic methane metabolism and dissimilatory sulfite reduction discovered in the Korarchaeota.</title>
        <authorList>
            <person name="Mckay L.J."/>
            <person name="Dlakic M."/>
            <person name="Fields M.W."/>
            <person name="Delmont T.O."/>
            <person name="Eren A.M."/>
            <person name="Jay Z.J."/>
            <person name="Klingelsmith K.B."/>
            <person name="Rusch D.B."/>
            <person name="Inskeep W.P."/>
        </authorList>
    </citation>
    <scope>NUCLEOTIDE SEQUENCE [LARGE SCALE GENOMIC DNA]</scope>
    <source>
        <strain evidence="1 2">WS</strain>
    </source>
</reference>
<organism evidence="1 2">
    <name type="scientific">Candidatus Korarchaeum cryptofilum</name>
    <dbReference type="NCBI Taxonomy" id="498846"/>
    <lineage>
        <taxon>Archaea</taxon>
        <taxon>Thermoproteota</taxon>
        <taxon>Candidatus Korarchaeia</taxon>
        <taxon>Candidatus Korarchaeales</taxon>
        <taxon>Candidatus Korarchaeaceae</taxon>
        <taxon>Candidatus Korarchaeum</taxon>
    </lineage>
</organism>
<evidence type="ECO:0000313" key="1">
    <source>
        <dbReference type="EMBL" id="RSN69702.1"/>
    </source>
</evidence>
<dbReference type="RefSeq" id="WP_125741351.1">
    <property type="nucleotide sequence ID" value="NZ_RCOR01000018.1"/>
</dbReference>
<accession>A0A3R9Q9R5</accession>
<dbReference type="EMBL" id="RCOR01000018">
    <property type="protein sequence ID" value="RSN69702.1"/>
    <property type="molecule type" value="Genomic_DNA"/>
</dbReference>
<comment type="caution">
    <text evidence="1">The sequence shown here is derived from an EMBL/GenBank/DDBJ whole genome shotgun (WGS) entry which is preliminary data.</text>
</comment>
<dbReference type="Proteomes" id="UP000278149">
    <property type="component" value="Unassembled WGS sequence"/>
</dbReference>
<protein>
    <submittedName>
        <fullName evidence="1">Uncharacterized protein</fullName>
    </submittedName>
</protein>
<proteinExistence type="predicted"/>
<sequence>MREALIVFFALMLAFFLVTHYTPQAEYYEYKGKLRAYSLYAELESIEPRALIYARYKVDSFLYSMNNTACNVLPKIDGNEFREMIASDLSNKAFLPSIDLSFEAFETRGGEKGYFGEKCRNGGIGFTAKGKVGIEDGLTGIKGERNIDAMGCGITAYYRMKRMLDWLERDIKNAVSKCSLEGELSTSKYNLSAFFSCLKEAVAEIRKEYSSDLELKINYSYFYWFEDEKPRVYLHLYITLKDPYALIIAKGREYKGFVCLREMEIGS</sequence>